<sequence length="133" mass="14080">MAALAKAVVVCLIVATLGSFCASTEMSFDFDCTSKTFKHGDAYGQNVESLLEELKTITPVNGHFYHRANRTYPSVFGTAHCFSSLTSSEAACASCLHKAIKTIRGECWNTVGASAGSAAAGCNIRYASSKIKP</sequence>
<dbReference type="InterPro" id="IPR038408">
    <property type="entry name" value="GNK2_sf"/>
</dbReference>
<gene>
    <name evidence="17" type="ORF">A4U43_C05F21080</name>
</gene>
<reference evidence="18" key="1">
    <citation type="journal article" date="2017" name="Nat. Commun.">
        <title>The asparagus genome sheds light on the origin and evolution of a young Y chromosome.</title>
        <authorList>
            <person name="Harkess A."/>
            <person name="Zhou J."/>
            <person name="Xu C."/>
            <person name="Bowers J.E."/>
            <person name="Van der Hulst R."/>
            <person name="Ayyampalayam S."/>
            <person name="Mercati F."/>
            <person name="Riccardi P."/>
            <person name="McKain M.R."/>
            <person name="Kakrana A."/>
            <person name="Tang H."/>
            <person name="Ray J."/>
            <person name="Groenendijk J."/>
            <person name="Arikit S."/>
            <person name="Mathioni S.M."/>
            <person name="Nakano M."/>
            <person name="Shan H."/>
            <person name="Telgmann-Rauber A."/>
            <person name="Kanno A."/>
            <person name="Yue Z."/>
            <person name="Chen H."/>
            <person name="Li W."/>
            <person name="Chen Y."/>
            <person name="Xu X."/>
            <person name="Zhang Y."/>
            <person name="Luo S."/>
            <person name="Chen H."/>
            <person name="Gao J."/>
            <person name="Mao Z."/>
            <person name="Pires J.C."/>
            <person name="Luo M."/>
            <person name="Kudrna D."/>
            <person name="Wing R.A."/>
            <person name="Meyers B.C."/>
            <person name="Yi K."/>
            <person name="Kong H."/>
            <person name="Lavrijsen P."/>
            <person name="Sunseri F."/>
            <person name="Falavigna A."/>
            <person name="Ye Y."/>
            <person name="Leebens-Mack J.H."/>
            <person name="Chen G."/>
        </authorList>
    </citation>
    <scope>NUCLEOTIDE SEQUENCE [LARGE SCALE GENOMIC DNA]</scope>
    <source>
        <strain evidence="18">cv. DH0086</strain>
    </source>
</reference>
<dbReference type="PANTHER" id="PTHR32080:SF54">
    <property type="entry name" value="GNK2-HOMOLOGOUS DOMAIN-CONTAINING PROTEIN"/>
    <property type="match status" value="1"/>
</dbReference>
<comment type="subcellular location">
    <subcellularLocation>
        <location evidence="13">Cell junction</location>
        <location evidence="13">Plasmodesma</location>
    </subcellularLocation>
    <subcellularLocation>
        <location evidence="1">Cell membrane</location>
        <topology evidence="1">Single-pass type I membrane protein</topology>
    </subcellularLocation>
</comment>
<dbReference type="InterPro" id="IPR051378">
    <property type="entry name" value="Cell2Cell_Antifungal"/>
</dbReference>
<keyword evidence="5 15" id="KW-0732">Signal</keyword>
<dbReference type="GO" id="GO:0005537">
    <property type="term" value="F:D-mannose binding"/>
    <property type="evidence" value="ECO:0007669"/>
    <property type="project" value="UniProtKB-KW"/>
</dbReference>
<evidence type="ECO:0000256" key="4">
    <source>
        <dbReference type="ARBA" id="ARBA00022581"/>
    </source>
</evidence>
<evidence type="ECO:0000256" key="7">
    <source>
        <dbReference type="ARBA" id="ARBA00022737"/>
    </source>
</evidence>
<evidence type="ECO:0000313" key="17">
    <source>
        <dbReference type="EMBL" id="ONK69268.1"/>
    </source>
</evidence>
<keyword evidence="9" id="KW-0965">Cell junction</keyword>
<keyword evidence="11" id="KW-0465">Mannose-binding</keyword>
<dbReference type="AlphaFoldDB" id="A0A5P1ET97"/>
<keyword evidence="3" id="KW-0295">Fungicide</keyword>
<evidence type="ECO:0000256" key="2">
    <source>
        <dbReference type="ARBA" id="ARBA00022529"/>
    </source>
</evidence>
<evidence type="ECO:0000256" key="10">
    <source>
        <dbReference type="ARBA" id="ARBA00023022"/>
    </source>
</evidence>
<evidence type="ECO:0000256" key="12">
    <source>
        <dbReference type="ARBA" id="ARBA00023157"/>
    </source>
</evidence>
<evidence type="ECO:0000256" key="13">
    <source>
        <dbReference type="ARBA" id="ARBA00024184"/>
    </source>
</evidence>
<dbReference type="GO" id="GO:0050832">
    <property type="term" value="P:defense response to fungus"/>
    <property type="evidence" value="ECO:0007669"/>
    <property type="project" value="UniProtKB-KW"/>
</dbReference>
<keyword evidence="2" id="KW-0929">Antimicrobial</keyword>
<proteinExistence type="inferred from homology"/>
<dbReference type="Gramene" id="ONK69268">
    <property type="protein sequence ID" value="ONK69268"/>
    <property type="gene ID" value="A4U43_C05F21080"/>
</dbReference>
<evidence type="ECO:0000256" key="1">
    <source>
        <dbReference type="ARBA" id="ARBA00004251"/>
    </source>
</evidence>
<evidence type="ECO:0000256" key="11">
    <source>
        <dbReference type="ARBA" id="ARBA00023035"/>
    </source>
</evidence>
<protein>
    <recommendedName>
        <fullName evidence="16">Gnk2-homologous domain-containing protein</fullName>
    </recommendedName>
</protein>
<dbReference type="PANTHER" id="PTHR32080">
    <property type="entry name" value="ANTIFUNGAL PROTEIN GINKBILOBIN-2-LIKE"/>
    <property type="match status" value="1"/>
</dbReference>
<dbReference type="PROSITE" id="PS51473">
    <property type="entry name" value="GNK2"/>
    <property type="match status" value="1"/>
</dbReference>
<dbReference type="Gene3D" id="3.30.430.20">
    <property type="entry name" value="Gnk2 domain, C-X8-C-X2-C motif"/>
    <property type="match status" value="1"/>
</dbReference>
<evidence type="ECO:0000256" key="9">
    <source>
        <dbReference type="ARBA" id="ARBA00022949"/>
    </source>
</evidence>
<evidence type="ECO:0000259" key="16">
    <source>
        <dbReference type="PROSITE" id="PS51473"/>
    </source>
</evidence>
<keyword evidence="10" id="KW-0044">Antibiotic</keyword>
<dbReference type="EMBL" id="CM007385">
    <property type="protein sequence ID" value="ONK69268.1"/>
    <property type="molecule type" value="Genomic_DNA"/>
</dbReference>
<feature type="signal peptide" evidence="15">
    <location>
        <begin position="1"/>
        <end position="18"/>
    </location>
</feature>
<feature type="chain" id="PRO_5024448652" description="Gnk2-homologous domain-containing protein" evidence="15">
    <location>
        <begin position="19"/>
        <end position="133"/>
    </location>
</feature>
<keyword evidence="7" id="KW-0677">Repeat</keyword>
<evidence type="ECO:0000313" key="18">
    <source>
        <dbReference type="Proteomes" id="UP000243459"/>
    </source>
</evidence>
<organism evidence="17 18">
    <name type="scientific">Asparagus officinalis</name>
    <name type="common">Garden asparagus</name>
    <dbReference type="NCBI Taxonomy" id="4686"/>
    <lineage>
        <taxon>Eukaryota</taxon>
        <taxon>Viridiplantae</taxon>
        <taxon>Streptophyta</taxon>
        <taxon>Embryophyta</taxon>
        <taxon>Tracheophyta</taxon>
        <taxon>Spermatophyta</taxon>
        <taxon>Magnoliopsida</taxon>
        <taxon>Liliopsida</taxon>
        <taxon>Asparagales</taxon>
        <taxon>Asparagaceae</taxon>
        <taxon>Asparagoideae</taxon>
        <taxon>Asparagus</taxon>
    </lineage>
</organism>
<name>A0A5P1ET97_ASPOF</name>
<dbReference type="Proteomes" id="UP000243459">
    <property type="component" value="Chromosome 5"/>
</dbReference>
<feature type="domain" description="Gnk2-homologous" evidence="16">
    <location>
        <begin position="25"/>
        <end position="131"/>
    </location>
</feature>
<evidence type="ECO:0000256" key="3">
    <source>
        <dbReference type="ARBA" id="ARBA00022577"/>
    </source>
</evidence>
<evidence type="ECO:0000256" key="8">
    <source>
        <dbReference type="ARBA" id="ARBA00022821"/>
    </source>
</evidence>
<keyword evidence="12" id="KW-1015">Disulfide bond</keyword>
<comment type="similarity">
    <text evidence="14">Belongs to the cysteine-rich repeat secretory protein family. Plasmodesmata-located proteins (PDLD) subfamily.</text>
</comment>
<dbReference type="Pfam" id="PF01657">
    <property type="entry name" value="Stress-antifung"/>
    <property type="match status" value="1"/>
</dbReference>
<dbReference type="GO" id="GO:0031640">
    <property type="term" value="P:killing of cells of another organism"/>
    <property type="evidence" value="ECO:0007669"/>
    <property type="project" value="UniProtKB-KW"/>
</dbReference>
<evidence type="ECO:0000256" key="5">
    <source>
        <dbReference type="ARBA" id="ARBA00022729"/>
    </source>
</evidence>
<dbReference type="GO" id="GO:0005886">
    <property type="term" value="C:plasma membrane"/>
    <property type="evidence" value="ECO:0007669"/>
    <property type="project" value="UniProtKB-SubCell"/>
</dbReference>
<evidence type="ECO:0000256" key="6">
    <source>
        <dbReference type="ARBA" id="ARBA00022734"/>
    </source>
</evidence>
<dbReference type="CDD" id="cd23509">
    <property type="entry name" value="Gnk2-like"/>
    <property type="match status" value="1"/>
</dbReference>
<dbReference type="InterPro" id="IPR002902">
    <property type="entry name" value="GNK2"/>
</dbReference>
<keyword evidence="8" id="KW-0611">Plant defense</keyword>
<keyword evidence="18" id="KW-1185">Reference proteome</keyword>
<accession>A0A5P1ET97</accession>
<evidence type="ECO:0000256" key="14">
    <source>
        <dbReference type="ARBA" id="ARBA00038393"/>
    </source>
</evidence>
<keyword evidence="6" id="KW-0430">Lectin</keyword>
<dbReference type="GO" id="GO:0009506">
    <property type="term" value="C:plasmodesma"/>
    <property type="evidence" value="ECO:0007669"/>
    <property type="project" value="UniProtKB-SubCell"/>
</dbReference>
<keyword evidence="4" id="KW-0945">Host-virus interaction</keyword>
<dbReference type="GO" id="GO:0042742">
    <property type="term" value="P:defense response to bacterium"/>
    <property type="evidence" value="ECO:0007669"/>
    <property type="project" value="UniProtKB-KW"/>
</dbReference>
<evidence type="ECO:0000256" key="15">
    <source>
        <dbReference type="SAM" id="SignalP"/>
    </source>
</evidence>